<feature type="compositionally biased region" description="Basic residues" evidence="1">
    <location>
        <begin position="71"/>
        <end position="80"/>
    </location>
</feature>
<proteinExistence type="predicted"/>
<dbReference type="Proteomes" id="UP000777784">
    <property type="component" value="Unassembled WGS sequence"/>
</dbReference>
<reference evidence="2" key="1">
    <citation type="submission" date="2021-05" db="EMBL/GenBank/DDBJ databases">
        <title>Energy efficiency and biological interactions define the core microbiome of deep oligotrophic groundwater.</title>
        <authorList>
            <person name="Mehrshad M."/>
            <person name="Lopez-Fernandez M."/>
            <person name="Bell E."/>
            <person name="Bernier-Latmani R."/>
            <person name="Bertilsson S."/>
            <person name="Dopson M."/>
        </authorList>
    </citation>
    <scope>NUCLEOTIDE SEQUENCE</scope>
    <source>
        <strain evidence="2">Modern_marine.mb.64</strain>
    </source>
</reference>
<evidence type="ECO:0000313" key="3">
    <source>
        <dbReference type="Proteomes" id="UP000777784"/>
    </source>
</evidence>
<comment type="caution">
    <text evidence="2">The sequence shown here is derived from an EMBL/GenBank/DDBJ whole genome shotgun (WGS) entry which is preliminary data.</text>
</comment>
<evidence type="ECO:0000256" key="1">
    <source>
        <dbReference type="SAM" id="MobiDB-lite"/>
    </source>
</evidence>
<dbReference type="EMBL" id="JAHJDP010000017">
    <property type="protein sequence ID" value="MBU2689743.1"/>
    <property type="molecule type" value="Genomic_DNA"/>
</dbReference>
<feature type="compositionally biased region" description="Acidic residues" evidence="1">
    <location>
        <begin position="51"/>
        <end position="65"/>
    </location>
</feature>
<feature type="region of interest" description="Disordered" evidence="1">
    <location>
        <begin position="1"/>
        <end position="80"/>
    </location>
</feature>
<gene>
    <name evidence="2" type="ORF">KJ970_02370</name>
</gene>
<sequence>TVSADVEQRGQASASTCSSRRRSCAHGTRRRNLADGLSGSAPAACFGQEEYNQEEYNQEEYSEESGDQKYRTKKIHKRTP</sequence>
<protein>
    <submittedName>
        <fullName evidence="2">Uncharacterized protein</fullName>
    </submittedName>
</protein>
<name>A0A948RUE1_UNCEI</name>
<evidence type="ECO:0000313" key="2">
    <source>
        <dbReference type="EMBL" id="MBU2689743.1"/>
    </source>
</evidence>
<feature type="non-terminal residue" evidence="2">
    <location>
        <position position="1"/>
    </location>
</feature>
<feature type="compositionally biased region" description="Basic residues" evidence="1">
    <location>
        <begin position="19"/>
        <end position="31"/>
    </location>
</feature>
<organism evidence="2 3">
    <name type="scientific">Eiseniibacteriota bacterium</name>
    <dbReference type="NCBI Taxonomy" id="2212470"/>
    <lineage>
        <taxon>Bacteria</taxon>
        <taxon>Candidatus Eiseniibacteriota</taxon>
    </lineage>
</organism>
<dbReference type="AlphaFoldDB" id="A0A948RUE1"/>
<accession>A0A948RUE1</accession>